<organism evidence="2 3">
    <name type="scientific">Alistipes finegoldii (strain DSM 17242 / JCM 16770 / CCUG 46020 / CIP 107999 / KCTC 15236 / AHN 2437)</name>
    <dbReference type="NCBI Taxonomy" id="679935"/>
    <lineage>
        <taxon>Bacteria</taxon>
        <taxon>Pseudomonadati</taxon>
        <taxon>Bacteroidota</taxon>
        <taxon>Bacteroidia</taxon>
        <taxon>Bacteroidales</taxon>
        <taxon>Rikenellaceae</taxon>
        <taxon>Alistipes</taxon>
    </lineage>
</organism>
<feature type="chain" id="PRO_5003683578" description="DUF4848 domain-containing protein" evidence="1">
    <location>
        <begin position="21"/>
        <end position="306"/>
    </location>
</feature>
<accession>I3YN63</accession>
<dbReference type="AlphaFoldDB" id="I3YN63"/>
<dbReference type="STRING" id="679935.Alfi_2139"/>
<sequence>MIMKFTKLIMLASVVSLACACEKEMPAETVPAPDQAKETRVSTQMLSFSSIEEMGQQINELGAMDEVALSAWYAAHNFESQSDAVYRVAAEIEDAKTLAEAEAIKASYAPYFLFNENPDDEESFNPYIRNENPDYAYVCNINGDVVIGGQVINFNTISDVKDTHEYQLTHETLTRTVEQSRNYLKSTVGKHKFWAEGRFEPKDDFVKVEFTAHRKGTFGWNKTKQNYHLRNGRSSYPNTWELFESIGYELINGSKDFWTGTLNPHRLKNVGRIAAGKTASFSMMVYTAGTLQAGEGRLDLYFTSAR</sequence>
<dbReference type="CDD" id="cd14446">
    <property type="entry name" value="bt3222_like"/>
    <property type="match status" value="1"/>
</dbReference>
<dbReference type="EMBL" id="CP003274">
    <property type="protein sequence ID" value="AFL78431.1"/>
    <property type="molecule type" value="Genomic_DNA"/>
</dbReference>
<dbReference type="PROSITE" id="PS51257">
    <property type="entry name" value="PROKAR_LIPOPROTEIN"/>
    <property type="match status" value="1"/>
</dbReference>
<gene>
    <name evidence="2" type="ordered locus">Alfi_2139</name>
</gene>
<evidence type="ECO:0000313" key="2">
    <source>
        <dbReference type="EMBL" id="AFL78431.1"/>
    </source>
</evidence>
<protein>
    <recommendedName>
        <fullName evidence="4">DUF4848 domain-containing protein</fullName>
    </recommendedName>
</protein>
<dbReference type="Proteomes" id="UP000006052">
    <property type="component" value="Chromosome"/>
</dbReference>
<name>I3YN63_ALIFI</name>
<reference evidence="3" key="1">
    <citation type="journal article" date="2013" name="Stand. Genomic Sci.">
        <title>Complete genome sequence of the bile-resistant pigment-producing anaerobe Alistipes finegoldii type strain (AHN2437(T)).</title>
        <authorList>
            <person name="Mavromatis K."/>
            <person name="Stackebrandt E."/>
            <person name="Munk C."/>
            <person name="Lapidus A."/>
            <person name="Nolan M."/>
            <person name="Lucas S."/>
            <person name="Hammon N."/>
            <person name="Deshpande S."/>
            <person name="Cheng J.F."/>
            <person name="Tapia R."/>
            <person name="Goodwin L.A."/>
            <person name="Pitluck S."/>
            <person name="Liolios K."/>
            <person name="Pagani I."/>
            <person name="Ivanova N."/>
            <person name="Mikhailova N."/>
            <person name="Huntemann M."/>
            <person name="Pati A."/>
            <person name="Chen A."/>
            <person name="Palaniappan K."/>
            <person name="Land M."/>
            <person name="Hauser L."/>
            <person name="Rohde M."/>
            <person name="Gronow S."/>
            <person name="Goker M."/>
            <person name="Detter J.C."/>
            <person name="Bristow J."/>
            <person name="Eisen J.A."/>
            <person name="Markowitz V."/>
            <person name="Hugenholtz P."/>
            <person name="Kyrpides N.C."/>
            <person name="Klenk H.P."/>
            <person name="Woyke T."/>
        </authorList>
    </citation>
    <scope>NUCLEOTIDE SEQUENCE</scope>
    <source>
        <strain evidence="3">DSM 17242 / JCM 16770 / AHN 2437 / CCUG 46020 / CIP 107999</strain>
    </source>
</reference>
<evidence type="ECO:0008006" key="4">
    <source>
        <dbReference type="Google" id="ProtNLM"/>
    </source>
</evidence>
<proteinExistence type="predicted"/>
<keyword evidence="1" id="KW-0732">Signal</keyword>
<feature type="signal peptide" evidence="1">
    <location>
        <begin position="1"/>
        <end position="20"/>
    </location>
</feature>
<evidence type="ECO:0000256" key="1">
    <source>
        <dbReference type="SAM" id="SignalP"/>
    </source>
</evidence>
<evidence type="ECO:0000313" key="3">
    <source>
        <dbReference type="Proteomes" id="UP000006052"/>
    </source>
</evidence>
<dbReference type="PATRIC" id="fig|679935.3.peg.2061"/>
<dbReference type="KEGG" id="afd:Alfi_2139"/>
<dbReference type="InterPro" id="IPR032318">
    <property type="entry name" value="DUF4848"/>
</dbReference>
<dbReference type="HOGENOM" id="CLU_908028_0_0_10"/>